<reference evidence="5" key="2">
    <citation type="submission" date="2021-12" db="EMBL/GenBank/DDBJ databases">
        <title>Resequencing data analysis of finger millet.</title>
        <authorList>
            <person name="Hatakeyama M."/>
            <person name="Aluri S."/>
            <person name="Balachadran M.T."/>
            <person name="Sivarajan S.R."/>
            <person name="Poveda L."/>
            <person name="Shimizu-Inatsugi R."/>
            <person name="Schlapbach R."/>
            <person name="Sreeman S.M."/>
            <person name="Shimizu K.K."/>
        </authorList>
    </citation>
    <scope>NUCLEOTIDE SEQUENCE</scope>
</reference>
<dbReference type="InterPro" id="IPR035979">
    <property type="entry name" value="RBD_domain_sf"/>
</dbReference>
<organism evidence="5 7">
    <name type="scientific">Eleusine coracana subsp. coracana</name>
    <dbReference type="NCBI Taxonomy" id="191504"/>
    <lineage>
        <taxon>Eukaryota</taxon>
        <taxon>Viridiplantae</taxon>
        <taxon>Streptophyta</taxon>
        <taxon>Embryophyta</taxon>
        <taxon>Tracheophyta</taxon>
        <taxon>Spermatophyta</taxon>
        <taxon>Magnoliopsida</taxon>
        <taxon>Liliopsida</taxon>
        <taxon>Poales</taxon>
        <taxon>Poaceae</taxon>
        <taxon>PACMAD clade</taxon>
        <taxon>Chloridoideae</taxon>
        <taxon>Cynodonteae</taxon>
        <taxon>Eleusininae</taxon>
        <taxon>Eleusine</taxon>
    </lineage>
</organism>
<evidence type="ECO:0000256" key="3">
    <source>
        <dbReference type="SAM" id="MobiDB-lite"/>
    </source>
</evidence>
<dbReference type="GO" id="GO:0003723">
    <property type="term" value="F:RNA binding"/>
    <property type="evidence" value="ECO:0007669"/>
    <property type="project" value="UniProtKB-UniRule"/>
</dbReference>
<feature type="region of interest" description="Disordered" evidence="3">
    <location>
        <begin position="1"/>
        <end position="28"/>
    </location>
</feature>
<evidence type="ECO:0000259" key="4">
    <source>
        <dbReference type="PROSITE" id="PS50102"/>
    </source>
</evidence>
<dbReference type="Gene3D" id="3.30.70.330">
    <property type="match status" value="1"/>
</dbReference>
<evidence type="ECO:0000313" key="7">
    <source>
        <dbReference type="Proteomes" id="UP001054889"/>
    </source>
</evidence>
<sequence length="191" mass="20144">MAAPAPPSSSTSGSPGGGGPPRPYRSRFGDTTLTKVFVGGLAWETPSEGLRQHFERYGEILEAVVIADRITGRSKGYGFVTFREAEAAQRAVQDPSPMIAGRRANCNIASQGPPRPAQLRGKRPPPIVATHKKVSLPTILPAANQQKPPSFTPFFAALPACDTANTNRDTGGNGYPEEAGMWDPPGGSSCE</sequence>
<evidence type="ECO:0000313" key="6">
    <source>
        <dbReference type="EMBL" id="GJN00515.1"/>
    </source>
</evidence>
<dbReference type="EMBL" id="BQKI01000008">
    <property type="protein sequence ID" value="GJN00283.1"/>
    <property type="molecule type" value="Genomic_DNA"/>
</dbReference>
<keyword evidence="1 2" id="KW-0694">RNA-binding</keyword>
<evidence type="ECO:0000313" key="5">
    <source>
        <dbReference type="EMBL" id="GJN00283.1"/>
    </source>
</evidence>
<dbReference type="Pfam" id="PF00076">
    <property type="entry name" value="RRM_1"/>
    <property type="match status" value="1"/>
</dbReference>
<dbReference type="SUPFAM" id="SSF54928">
    <property type="entry name" value="RNA-binding domain, RBD"/>
    <property type="match status" value="1"/>
</dbReference>
<gene>
    <name evidence="5" type="primary">ga17457</name>
    <name evidence="6" type="synonym">ga17704</name>
    <name evidence="5" type="ORF">PR202_ga17457</name>
    <name evidence="6" type="ORF">PR202_ga17704</name>
</gene>
<name>A0AAV5CP57_ELECO</name>
<comment type="caution">
    <text evidence="5">The sequence shown here is derived from an EMBL/GenBank/DDBJ whole genome shotgun (WGS) entry which is preliminary data.</text>
</comment>
<feature type="domain" description="RRM" evidence="4">
    <location>
        <begin position="34"/>
        <end position="111"/>
    </location>
</feature>
<protein>
    <recommendedName>
        <fullName evidence="4">RRM domain-containing protein</fullName>
    </recommendedName>
</protein>
<reference evidence="5" key="1">
    <citation type="journal article" date="2018" name="DNA Res.">
        <title>Multiple hybrid de novo genome assembly of finger millet, an orphan allotetraploid crop.</title>
        <authorList>
            <person name="Hatakeyama M."/>
            <person name="Aluri S."/>
            <person name="Balachadran M.T."/>
            <person name="Sivarajan S.R."/>
            <person name="Patrignani A."/>
            <person name="Gruter S."/>
            <person name="Poveda L."/>
            <person name="Shimizu-Inatsugi R."/>
            <person name="Baeten J."/>
            <person name="Francoijs K.J."/>
            <person name="Nataraja K.N."/>
            <person name="Reddy Y.A.N."/>
            <person name="Phadnis S."/>
            <person name="Ravikumar R.L."/>
            <person name="Schlapbach R."/>
            <person name="Sreeman S.M."/>
            <person name="Shimizu K.K."/>
        </authorList>
    </citation>
    <scope>NUCLEOTIDE SEQUENCE</scope>
</reference>
<keyword evidence="7" id="KW-1185">Reference proteome</keyword>
<feature type="region of interest" description="Disordered" evidence="3">
    <location>
        <begin position="165"/>
        <end position="191"/>
    </location>
</feature>
<dbReference type="InterPro" id="IPR000504">
    <property type="entry name" value="RRM_dom"/>
</dbReference>
<dbReference type="AlphaFoldDB" id="A0AAV5CP57"/>
<dbReference type="InterPro" id="IPR012677">
    <property type="entry name" value="Nucleotide-bd_a/b_plait_sf"/>
</dbReference>
<dbReference type="PANTHER" id="PTHR11176">
    <property type="entry name" value="BOULE-RELATED"/>
    <property type="match status" value="1"/>
</dbReference>
<dbReference type="EMBL" id="BQKI01000008">
    <property type="protein sequence ID" value="GJN00515.1"/>
    <property type="molecule type" value="Genomic_DNA"/>
</dbReference>
<dbReference type="Proteomes" id="UP001054889">
    <property type="component" value="Unassembled WGS sequence"/>
</dbReference>
<dbReference type="PROSITE" id="PS50102">
    <property type="entry name" value="RRM"/>
    <property type="match status" value="1"/>
</dbReference>
<evidence type="ECO:0000256" key="1">
    <source>
        <dbReference type="ARBA" id="ARBA00022884"/>
    </source>
</evidence>
<dbReference type="PANTHER" id="PTHR11176:SF23">
    <property type="entry name" value="RNA-BINDING (RRM_RBD_RNP MOTIFS) FAMILY PROTEIN"/>
    <property type="match status" value="1"/>
</dbReference>
<accession>A0AAV5CP57</accession>
<evidence type="ECO:0000256" key="2">
    <source>
        <dbReference type="PROSITE-ProRule" id="PRU00176"/>
    </source>
</evidence>
<proteinExistence type="predicted"/>
<dbReference type="SMART" id="SM00360">
    <property type="entry name" value="RRM"/>
    <property type="match status" value="1"/>
</dbReference>